<organism evidence="1 2">
    <name type="scientific">Abeliophyllum distichum</name>
    <dbReference type="NCBI Taxonomy" id="126358"/>
    <lineage>
        <taxon>Eukaryota</taxon>
        <taxon>Viridiplantae</taxon>
        <taxon>Streptophyta</taxon>
        <taxon>Embryophyta</taxon>
        <taxon>Tracheophyta</taxon>
        <taxon>Spermatophyta</taxon>
        <taxon>Magnoliopsida</taxon>
        <taxon>eudicotyledons</taxon>
        <taxon>Gunneridae</taxon>
        <taxon>Pentapetalae</taxon>
        <taxon>asterids</taxon>
        <taxon>lamiids</taxon>
        <taxon>Lamiales</taxon>
        <taxon>Oleaceae</taxon>
        <taxon>Forsythieae</taxon>
        <taxon>Abeliophyllum</taxon>
    </lineage>
</organism>
<accession>A0ABD1QEL5</accession>
<dbReference type="PANTHER" id="PTHR33223">
    <property type="entry name" value="CCHC-TYPE DOMAIN-CONTAINING PROTEIN"/>
    <property type="match status" value="1"/>
</dbReference>
<proteinExistence type="predicted"/>
<name>A0ABD1QEL5_9LAMI</name>
<evidence type="ECO:0000313" key="2">
    <source>
        <dbReference type="Proteomes" id="UP001604336"/>
    </source>
</evidence>
<dbReference type="Proteomes" id="UP001604336">
    <property type="component" value="Unassembled WGS sequence"/>
</dbReference>
<comment type="caution">
    <text evidence="1">The sequence shown here is derived from an EMBL/GenBank/DDBJ whole genome shotgun (WGS) entry which is preliminary data.</text>
</comment>
<dbReference type="PANTHER" id="PTHR33223:SF8">
    <property type="entry name" value="OS04G0172440 PROTEIN"/>
    <property type="match status" value="1"/>
</dbReference>
<protein>
    <submittedName>
        <fullName evidence="1">Retrotrans gag domain-containing protein</fullName>
    </submittedName>
</protein>
<reference evidence="2" key="1">
    <citation type="submission" date="2024-07" db="EMBL/GenBank/DDBJ databases">
        <title>Two chromosome-level genome assemblies of Korean endemic species Abeliophyllum distichum and Forsythia ovata (Oleaceae).</title>
        <authorList>
            <person name="Jang H."/>
        </authorList>
    </citation>
    <scope>NUCLEOTIDE SEQUENCE [LARGE SCALE GENOMIC DNA]</scope>
</reference>
<dbReference type="EMBL" id="JBFOLK010000011">
    <property type="protein sequence ID" value="KAL2474329.1"/>
    <property type="molecule type" value="Genomic_DNA"/>
</dbReference>
<sequence length="143" mass="17066">MSSEHSEAHPKRERDLKFVNTRFEDEKAEQECDLDDDDENLLFSKELKAKELSVRFKMPSMEKYNEGGDPKDHINVYKIRLQGNILAVKYWNFYTILVSSAKRWYNKLKLRSIKSWPQLKLEFINAFIGNWKMIVDIAQLYDI</sequence>
<gene>
    <name evidence="1" type="ORF">Adt_35065</name>
</gene>
<keyword evidence="2" id="KW-1185">Reference proteome</keyword>
<dbReference type="AlphaFoldDB" id="A0ABD1QEL5"/>
<evidence type="ECO:0000313" key="1">
    <source>
        <dbReference type="EMBL" id="KAL2474329.1"/>
    </source>
</evidence>